<gene>
    <name evidence="1" type="ORF">J108_23450</name>
</gene>
<dbReference type="AlphaFoldDB" id="A0A829HN18"/>
<accession>A0A829HN18</accession>
<evidence type="ECO:0000313" key="1">
    <source>
        <dbReference type="EMBL" id="EPQ20972.1"/>
    </source>
</evidence>
<proteinExistence type="predicted"/>
<dbReference type="Proteomes" id="UP000014969">
    <property type="component" value="Unassembled WGS sequence"/>
</dbReference>
<organism evidence="1 2">
    <name type="scientific">Mycobacteroides abscessus subsp. bolletii CRM-0020</name>
    <dbReference type="NCBI Taxonomy" id="1306401"/>
    <lineage>
        <taxon>Bacteria</taxon>
        <taxon>Bacillati</taxon>
        <taxon>Actinomycetota</taxon>
        <taxon>Actinomycetes</taxon>
        <taxon>Mycobacteriales</taxon>
        <taxon>Mycobacteriaceae</taxon>
        <taxon>Mycobacteroides</taxon>
        <taxon>Mycobacteroides abscessus</taxon>
    </lineage>
</organism>
<protein>
    <submittedName>
        <fullName evidence="1">Uncharacterized protein</fullName>
    </submittedName>
</protein>
<sequence length="120" mass="13138">MIINGATAAVHRTIDRTLTGLINDPQVPKEEAARLRALRDRSRGLYVAVEARQGPVDATLARMLADHLRDVLDHVMCAVLRYDPEAPMPANIRAVDAEGHNASTHTLTAGMDALDRYLQS</sequence>
<evidence type="ECO:0000313" key="2">
    <source>
        <dbReference type="Proteomes" id="UP000014969"/>
    </source>
</evidence>
<dbReference type="RefSeq" id="WP_020724460.1">
    <property type="nucleotide sequence ID" value="NZ_ATFQ01000040.1"/>
</dbReference>
<comment type="caution">
    <text evidence="1">The sequence shown here is derived from an EMBL/GenBank/DDBJ whole genome shotgun (WGS) entry which is preliminary data.</text>
</comment>
<reference evidence="1 2" key="1">
    <citation type="journal article" date="2013" name="Genome Announc.">
        <title>Genome Sequence of an Epidemic Isolate of Mycobacterium abscessus subsp. bolletii from Rio de Janeiro, Brazil.</title>
        <authorList>
            <person name="Davidson R.M."/>
            <person name="Reynolds P.R."/>
            <person name="Farias-Hesson E."/>
            <person name="Duarte R.S."/>
            <person name="Jackson M."/>
            <person name="Strong M."/>
        </authorList>
    </citation>
    <scope>NUCLEOTIDE SEQUENCE [LARGE SCALE GENOMIC DNA]</scope>
    <source>
        <strain evidence="1 2">CRM-0020</strain>
    </source>
</reference>
<name>A0A829HN18_9MYCO</name>
<dbReference type="EMBL" id="ATFQ01000040">
    <property type="protein sequence ID" value="EPQ20972.1"/>
    <property type="molecule type" value="Genomic_DNA"/>
</dbReference>